<dbReference type="Proteomes" id="UP000010482">
    <property type="component" value="Chromosome"/>
</dbReference>
<name>K9YVP9_DACS8</name>
<dbReference type="RefSeq" id="WP_015229992.1">
    <property type="nucleotide sequence ID" value="NC_019780.1"/>
</dbReference>
<organism evidence="1 2">
    <name type="scientific">Dactylococcopsis salina (strain PCC 8305)</name>
    <name type="common">Myxobactron salinum</name>
    <dbReference type="NCBI Taxonomy" id="13035"/>
    <lineage>
        <taxon>Bacteria</taxon>
        <taxon>Bacillati</taxon>
        <taxon>Cyanobacteriota</taxon>
        <taxon>Cyanophyceae</taxon>
        <taxon>Nodosilineales</taxon>
        <taxon>Cymatolegaceae</taxon>
        <taxon>Dactylococcopsis</taxon>
    </lineage>
</organism>
<dbReference type="KEGG" id="dsl:Dacsa_2396"/>
<reference evidence="1" key="1">
    <citation type="submission" date="2012-04" db="EMBL/GenBank/DDBJ databases">
        <title>Finished genome of Dactylococcopsis salina PCC 8305.</title>
        <authorList>
            <consortium name="US DOE Joint Genome Institute"/>
            <person name="Gugger M."/>
            <person name="Coursin T."/>
            <person name="Rippka R."/>
            <person name="Tandeau De Marsac N."/>
            <person name="Huntemann M."/>
            <person name="Wei C.-L."/>
            <person name="Han J."/>
            <person name="Detter J.C."/>
            <person name="Han C."/>
            <person name="Tapia R."/>
            <person name="Daligault H."/>
            <person name="Chen A."/>
            <person name="Krypides N."/>
            <person name="Mavromatis K."/>
            <person name="Markowitz V."/>
            <person name="Szeto E."/>
            <person name="Ivanova N."/>
            <person name="Ovchinnikova G."/>
            <person name="Pagani I."/>
            <person name="Pati A."/>
            <person name="Goodwin L."/>
            <person name="Peters L."/>
            <person name="Pitluck S."/>
            <person name="Woyke T."/>
            <person name="Kerfeld C."/>
        </authorList>
    </citation>
    <scope>NUCLEOTIDE SEQUENCE [LARGE SCALE GENOMIC DNA]</scope>
    <source>
        <strain evidence="1">PCC 8305</strain>
    </source>
</reference>
<accession>K9YVP9</accession>
<dbReference type="AlphaFoldDB" id="K9YVP9"/>
<gene>
    <name evidence="1" type="ORF">Dacsa_2396</name>
</gene>
<sequence>MISMSNPKTENLIPFEFEGEMTYLNPNSAEGKALQRIEQAVPEQFWSTHGTIEEEIDVNLLNKRLRERGYSIQVSFGLSRL</sequence>
<dbReference type="OrthoDB" id="574693at2"/>
<evidence type="ECO:0000313" key="2">
    <source>
        <dbReference type="Proteomes" id="UP000010482"/>
    </source>
</evidence>
<dbReference type="EMBL" id="CP003944">
    <property type="protein sequence ID" value="AFZ51001.1"/>
    <property type="molecule type" value="Genomic_DNA"/>
</dbReference>
<protein>
    <submittedName>
        <fullName evidence="1">Uncharacterized protein</fullName>
    </submittedName>
</protein>
<evidence type="ECO:0000313" key="1">
    <source>
        <dbReference type="EMBL" id="AFZ51001.1"/>
    </source>
</evidence>
<dbReference type="eggNOG" id="ENOG503415V">
    <property type="taxonomic scope" value="Bacteria"/>
</dbReference>
<keyword evidence="2" id="KW-1185">Reference proteome</keyword>
<dbReference type="HOGENOM" id="CLU_2682709_0_0_3"/>
<proteinExistence type="predicted"/>